<evidence type="ECO:0000256" key="7">
    <source>
        <dbReference type="ARBA" id="ARBA00021407"/>
    </source>
</evidence>
<dbReference type="GO" id="GO:0003723">
    <property type="term" value="F:RNA binding"/>
    <property type="evidence" value="ECO:0007669"/>
    <property type="project" value="UniProtKB-UniRule"/>
</dbReference>
<accession>A0A9D0ZQT8</accession>
<dbReference type="GO" id="GO:0006298">
    <property type="term" value="P:mismatch repair"/>
    <property type="evidence" value="ECO:0007669"/>
    <property type="project" value="TreeGrafter"/>
</dbReference>
<dbReference type="HAMAP" id="MF_00053">
    <property type="entry name" value="RNase_HIII"/>
    <property type="match status" value="1"/>
</dbReference>
<comment type="similarity">
    <text evidence="5 14">Belongs to the RNase HII family. RnhC subfamily.</text>
</comment>
<dbReference type="InterPro" id="IPR001352">
    <property type="entry name" value="RNase_HII/HIII"/>
</dbReference>
<dbReference type="Pfam" id="PF11858">
    <property type="entry name" value="DUF3378"/>
    <property type="match status" value="1"/>
</dbReference>
<dbReference type="InterPro" id="IPR024567">
    <property type="entry name" value="RNase_HII/HIII_dom"/>
</dbReference>
<dbReference type="InterPro" id="IPR004641">
    <property type="entry name" value="RNase_HIII"/>
</dbReference>
<dbReference type="PROSITE" id="PS51975">
    <property type="entry name" value="RNASE_H_2"/>
    <property type="match status" value="1"/>
</dbReference>
<dbReference type="PIRSF" id="PIRSF037748">
    <property type="entry name" value="RnhC"/>
    <property type="match status" value="1"/>
</dbReference>
<keyword evidence="11 14" id="KW-0255">Endonuclease</keyword>
<comment type="function">
    <text evidence="3 14">Endonuclease that specifically degrades the RNA of RNA-DNA hybrids.</text>
</comment>
<dbReference type="Gene3D" id="3.30.310.10">
    <property type="entry name" value="TATA-Binding Protein"/>
    <property type="match status" value="1"/>
</dbReference>
<comment type="cofactor">
    <cofactor evidence="14 15">
        <name>Mn(2+)</name>
        <dbReference type="ChEBI" id="CHEBI:29035"/>
    </cofactor>
    <cofactor evidence="14 15">
        <name>Mg(2+)</name>
        <dbReference type="ChEBI" id="CHEBI:18420"/>
    </cofactor>
    <text evidence="14 15">Manganese or magnesium. Binds 1 divalent metal ion per monomer in the absence of substrate. May bind a second metal ion after substrate binding.</text>
</comment>
<name>A0A9D0ZQT8_9FIRM</name>
<comment type="caution">
    <text evidence="17">The sequence shown here is derived from an EMBL/GenBank/DDBJ whole genome shotgun (WGS) entry which is preliminary data.</text>
</comment>
<protein>
    <recommendedName>
        <fullName evidence="7 14">Ribonuclease HIII</fullName>
        <shortName evidence="14">RNase HIII</shortName>
        <ecNumber evidence="6 14">3.1.26.4</ecNumber>
    </recommendedName>
</protein>
<evidence type="ECO:0000256" key="3">
    <source>
        <dbReference type="ARBA" id="ARBA00004065"/>
    </source>
</evidence>
<evidence type="ECO:0000256" key="13">
    <source>
        <dbReference type="ARBA" id="ARBA00022842"/>
    </source>
</evidence>
<dbReference type="GO" id="GO:0032299">
    <property type="term" value="C:ribonuclease H2 complex"/>
    <property type="evidence" value="ECO:0007669"/>
    <property type="project" value="TreeGrafter"/>
</dbReference>
<dbReference type="GO" id="GO:0043137">
    <property type="term" value="P:DNA replication, removal of RNA primer"/>
    <property type="evidence" value="ECO:0007669"/>
    <property type="project" value="TreeGrafter"/>
</dbReference>
<evidence type="ECO:0000259" key="16">
    <source>
        <dbReference type="PROSITE" id="PS51975"/>
    </source>
</evidence>
<dbReference type="CDD" id="cd06590">
    <property type="entry name" value="RNase_HII_bacteria_HIII_like"/>
    <property type="match status" value="1"/>
</dbReference>
<dbReference type="GO" id="GO:0005737">
    <property type="term" value="C:cytoplasm"/>
    <property type="evidence" value="ECO:0007669"/>
    <property type="project" value="UniProtKB-SubCell"/>
</dbReference>
<feature type="binding site" evidence="14 15">
    <location>
        <position position="111"/>
    </location>
    <ligand>
        <name>a divalent metal cation</name>
        <dbReference type="ChEBI" id="CHEBI:60240"/>
    </ligand>
</feature>
<comment type="catalytic activity">
    <reaction evidence="1 14 15">
        <text>Endonucleolytic cleavage to 5'-phosphomonoester.</text>
        <dbReference type="EC" id="3.1.26.4"/>
    </reaction>
</comment>
<dbReference type="InterPro" id="IPR024568">
    <property type="entry name" value="RNase_HIII_N"/>
</dbReference>
<dbReference type="SUPFAM" id="SSF53098">
    <property type="entry name" value="Ribonuclease H-like"/>
    <property type="match status" value="1"/>
</dbReference>
<keyword evidence="8 14" id="KW-0963">Cytoplasm</keyword>
<evidence type="ECO:0000256" key="14">
    <source>
        <dbReference type="HAMAP-Rule" id="MF_00053"/>
    </source>
</evidence>
<dbReference type="InterPro" id="IPR012295">
    <property type="entry name" value="TBP_dom_sf"/>
</dbReference>
<dbReference type="PANTHER" id="PTHR10954">
    <property type="entry name" value="RIBONUCLEASE H2 SUBUNIT A"/>
    <property type="match status" value="1"/>
</dbReference>
<keyword evidence="12 14" id="KW-0378">Hydrolase</keyword>
<dbReference type="NCBIfam" id="TIGR00716">
    <property type="entry name" value="rnhC"/>
    <property type="match status" value="1"/>
</dbReference>
<dbReference type="Gene3D" id="3.30.420.10">
    <property type="entry name" value="Ribonuclease H-like superfamily/Ribonuclease H"/>
    <property type="match status" value="1"/>
</dbReference>
<dbReference type="FunFam" id="3.30.420.10:FF:000047">
    <property type="entry name" value="Ribonuclease HIII"/>
    <property type="match status" value="1"/>
</dbReference>
<comment type="subcellular location">
    <subcellularLocation>
        <location evidence="4 14">Cytoplasm</location>
    </subcellularLocation>
</comment>
<dbReference type="GO" id="GO:0000287">
    <property type="term" value="F:magnesium ion binding"/>
    <property type="evidence" value="ECO:0007669"/>
    <property type="project" value="UniProtKB-UniRule"/>
</dbReference>
<evidence type="ECO:0000256" key="12">
    <source>
        <dbReference type="ARBA" id="ARBA00022801"/>
    </source>
</evidence>
<keyword evidence="13 14" id="KW-0460">Magnesium</keyword>
<dbReference type="InterPro" id="IPR036397">
    <property type="entry name" value="RNaseH_sf"/>
</dbReference>
<evidence type="ECO:0000313" key="17">
    <source>
        <dbReference type="EMBL" id="HIQ90771.1"/>
    </source>
</evidence>
<evidence type="ECO:0000256" key="2">
    <source>
        <dbReference type="ARBA" id="ARBA00001946"/>
    </source>
</evidence>
<proteinExistence type="inferred from homology"/>
<dbReference type="Proteomes" id="UP000886786">
    <property type="component" value="Unassembled WGS sequence"/>
</dbReference>
<dbReference type="PANTHER" id="PTHR10954:SF23">
    <property type="entry name" value="RIBONUCLEASE"/>
    <property type="match status" value="1"/>
</dbReference>
<organism evidence="17 18">
    <name type="scientific">Candidatus Coprosoma intestinipullorum</name>
    <dbReference type="NCBI Taxonomy" id="2840752"/>
    <lineage>
        <taxon>Bacteria</taxon>
        <taxon>Bacillati</taxon>
        <taxon>Bacillota</taxon>
        <taxon>Bacillota incertae sedis</taxon>
        <taxon>Candidatus Coprosoma</taxon>
    </lineage>
</organism>
<keyword evidence="9 14" id="KW-0540">Nuclease</keyword>
<feature type="binding site" evidence="14 15">
    <location>
        <position position="112"/>
    </location>
    <ligand>
        <name>a divalent metal cation</name>
        <dbReference type="ChEBI" id="CHEBI:60240"/>
    </ligand>
</feature>
<evidence type="ECO:0000256" key="9">
    <source>
        <dbReference type="ARBA" id="ARBA00022722"/>
    </source>
</evidence>
<feature type="domain" description="RNase H type-2" evidence="16">
    <location>
        <begin position="105"/>
        <end position="315"/>
    </location>
</feature>
<gene>
    <name evidence="14 17" type="primary">rnhC</name>
    <name evidence="17" type="ORF">IAB27_04020</name>
</gene>
<evidence type="ECO:0000256" key="10">
    <source>
        <dbReference type="ARBA" id="ARBA00022723"/>
    </source>
</evidence>
<evidence type="ECO:0000256" key="1">
    <source>
        <dbReference type="ARBA" id="ARBA00000077"/>
    </source>
</evidence>
<evidence type="ECO:0000256" key="5">
    <source>
        <dbReference type="ARBA" id="ARBA00008378"/>
    </source>
</evidence>
<evidence type="ECO:0000256" key="4">
    <source>
        <dbReference type="ARBA" id="ARBA00004496"/>
    </source>
</evidence>
<reference evidence="17" key="2">
    <citation type="journal article" date="2021" name="PeerJ">
        <title>Extensive microbial diversity within the chicken gut microbiome revealed by metagenomics and culture.</title>
        <authorList>
            <person name="Gilroy R."/>
            <person name="Ravi A."/>
            <person name="Getino M."/>
            <person name="Pursley I."/>
            <person name="Horton D.L."/>
            <person name="Alikhan N.F."/>
            <person name="Baker D."/>
            <person name="Gharbi K."/>
            <person name="Hall N."/>
            <person name="Watson M."/>
            <person name="Adriaenssens E.M."/>
            <person name="Foster-Nyarko E."/>
            <person name="Jarju S."/>
            <person name="Secka A."/>
            <person name="Antonio M."/>
            <person name="Oren A."/>
            <person name="Chaudhuri R.R."/>
            <person name="La Ragione R."/>
            <person name="Hildebrand F."/>
            <person name="Pallen M.J."/>
        </authorList>
    </citation>
    <scope>NUCLEOTIDE SEQUENCE</scope>
    <source>
        <strain evidence="17">CHK147-3167</strain>
    </source>
</reference>
<dbReference type="InterPro" id="IPR012337">
    <property type="entry name" value="RNaseH-like_sf"/>
</dbReference>
<keyword evidence="10 14" id="KW-0479">Metal-binding</keyword>
<dbReference type="AlphaFoldDB" id="A0A9D0ZQT8"/>
<dbReference type="EMBL" id="DVFV01000071">
    <property type="protein sequence ID" value="HIQ90771.1"/>
    <property type="molecule type" value="Genomic_DNA"/>
</dbReference>
<reference evidence="17" key="1">
    <citation type="submission" date="2020-10" db="EMBL/GenBank/DDBJ databases">
        <authorList>
            <person name="Gilroy R."/>
        </authorList>
    </citation>
    <scope>NUCLEOTIDE SEQUENCE</scope>
    <source>
        <strain evidence="17">CHK147-3167</strain>
    </source>
</reference>
<evidence type="ECO:0000256" key="6">
    <source>
        <dbReference type="ARBA" id="ARBA00012180"/>
    </source>
</evidence>
<dbReference type="GO" id="GO:0004523">
    <property type="term" value="F:RNA-DNA hybrid ribonuclease activity"/>
    <property type="evidence" value="ECO:0007669"/>
    <property type="project" value="UniProtKB-UniRule"/>
</dbReference>
<evidence type="ECO:0000313" key="18">
    <source>
        <dbReference type="Proteomes" id="UP000886786"/>
    </source>
</evidence>
<dbReference type="Pfam" id="PF01351">
    <property type="entry name" value="RNase_HII"/>
    <property type="match status" value="1"/>
</dbReference>
<dbReference type="EC" id="3.1.26.4" evidence="6 14"/>
<feature type="binding site" evidence="14 15">
    <location>
        <position position="213"/>
    </location>
    <ligand>
        <name>a divalent metal cation</name>
        <dbReference type="ChEBI" id="CHEBI:60240"/>
    </ligand>
</feature>
<evidence type="ECO:0000256" key="15">
    <source>
        <dbReference type="PROSITE-ProRule" id="PRU01319"/>
    </source>
</evidence>
<sequence length="315" mass="36310">MYKEKQKTITLKVSENTMNKMAEYFEDKKRLKTPPYAVFQADEADTVVTLYNSGKAVFQGISADIDANMWKEMEKHLNPNKKVDMKVAGEKKKENKKINPKIYNANTIGSDEVGTGDYFGPIVVTAAYVTKDDINFLETLGIRDSKKMTDEHILKTVPQIIKHIPYYTMMLTNEEYNEKYENVNMNAMKAILHNKVLTEMAKKYPNYDYIVIDQFAEKYVYYNYLKNIPNVQRDLTFITKAEDQCLSVACGAVISRYIFLKEMEKLSKKYNLNIPKGAGSKVDEVGKTIVSKYGQDELKKIAKLNFKNTEKILHN</sequence>
<evidence type="ECO:0000256" key="11">
    <source>
        <dbReference type="ARBA" id="ARBA00022759"/>
    </source>
</evidence>
<comment type="cofactor">
    <cofactor evidence="2">
        <name>Mg(2+)</name>
        <dbReference type="ChEBI" id="CHEBI:18420"/>
    </cofactor>
</comment>
<evidence type="ECO:0000256" key="8">
    <source>
        <dbReference type="ARBA" id="ARBA00022490"/>
    </source>
</evidence>